<evidence type="ECO:0000313" key="2">
    <source>
        <dbReference type="EMBL" id="XBY43063.1"/>
    </source>
</evidence>
<dbReference type="KEGG" id="mflg:ABS361_13220"/>
<protein>
    <recommendedName>
        <fullName evidence="3">Secreted protein</fullName>
    </recommendedName>
</protein>
<feature type="chain" id="PRO_5043964095" description="Secreted protein" evidence="1">
    <location>
        <begin position="29"/>
        <end position="76"/>
    </location>
</feature>
<organism evidence="2">
    <name type="scientific">Methyloraptor flagellatus</name>
    <dbReference type="NCBI Taxonomy" id="3162530"/>
    <lineage>
        <taxon>Bacteria</taxon>
        <taxon>Pseudomonadati</taxon>
        <taxon>Pseudomonadota</taxon>
        <taxon>Alphaproteobacteria</taxon>
        <taxon>Hyphomicrobiales</taxon>
        <taxon>Ancalomicrobiaceae</taxon>
        <taxon>Methyloraptor</taxon>
    </lineage>
</organism>
<sequence length="76" mass="8658">MIRTFILAAATAASTLAGVAVSIEPASAQVRVYVDRPHERRCETRMVPGRRIQTCGRHGCRTKWIPPHRERVCFRR</sequence>
<dbReference type="AlphaFoldDB" id="A0AAU7X8T3"/>
<proteinExistence type="predicted"/>
<dbReference type="RefSeq" id="WP_407048165.1">
    <property type="nucleotide sequence ID" value="NZ_CP158568.1"/>
</dbReference>
<keyword evidence="1" id="KW-0732">Signal</keyword>
<accession>A0AAU7X8T3</accession>
<gene>
    <name evidence="2" type="ORF">ABS361_13220</name>
</gene>
<feature type="signal peptide" evidence="1">
    <location>
        <begin position="1"/>
        <end position="28"/>
    </location>
</feature>
<name>A0AAU7X8T3_9HYPH</name>
<evidence type="ECO:0000256" key="1">
    <source>
        <dbReference type="SAM" id="SignalP"/>
    </source>
</evidence>
<dbReference type="EMBL" id="CP158568">
    <property type="protein sequence ID" value="XBY43063.1"/>
    <property type="molecule type" value="Genomic_DNA"/>
</dbReference>
<evidence type="ECO:0008006" key="3">
    <source>
        <dbReference type="Google" id="ProtNLM"/>
    </source>
</evidence>
<reference evidence="2" key="1">
    <citation type="submission" date="2024-06" db="EMBL/GenBank/DDBJ databases">
        <title>Methylostella associata gen. nov., sp. nov., a novel Ancalomicrobiaceae-affiliated facultatively methylotrophic bacteria that feed on methanotrophs of the genus Methylococcus.</title>
        <authorList>
            <person name="Saltykova V."/>
            <person name="Danilova O.V."/>
            <person name="Oshkin I.Y."/>
            <person name="Belova S.E."/>
            <person name="Pimenov N.V."/>
            <person name="Dedysh S.N."/>
        </authorList>
    </citation>
    <scope>NUCLEOTIDE SEQUENCE</scope>
    <source>
        <strain evidence="2">S20</strain>
    </source>
</reference>